<evidence type="ECO:0000313" key="1">
    <source>
        <dbReference type="EMBL" id="KAF9653656.1"/>
    </source>
</evidence>
<dbReference type="Proteomes" id="UP000886501">
    <property type="component" value="Unassembled WGS sequence"/>
</dbReference>
<reference evidence="1" key="2">
    <citation type="journal article" date="2020" name="Nat. Commun.">
        <title>Large-scale genome sequencing of mycorrhizal fungi provides insights into the early evolution of symbiotic traits.</title>
        <authorList>
            <person name="Miyauchi S."/>
            <person name="Kiss E."/>
            <person name="Kuo A."/>
            <person name="Drula E."/>
            <person name="Kohler A."/>
            <person name="Sanchez-Garcia M."/>
            <person name="Morin E."/>
            <person name="Andreopoulos B."/>
            <person name="Barry K.W."/>
            <person name="Bonito G."/>
            <person name="Buee M."/>
            <person name="Carver A."/>
            <person name="Chen C."/>
            <person name="Cichocki N."/>
            <person name="Clum A."/>
            <person name="Culley D."/>
            <person name="Crous P.W."/>
            <person name="Fauchery L."/>
            <person name="Girlanda M."/>
            <person name="Hayes R.D."/>
            <person name="Keri Z."/>
            <person name="LaButti K."/>
            <person name="Lipzen A."/>
            <person name="Lombard V."/>
            <person name="Magnuson J."/>
            <person name="Maillard F."/>
            <person name="Murat C."/>
            <person name="Nolan M."/>
            <person name="Ohm R.A."/>
            <person name="Pangilinan J."/>
            <person name="Pereira M.F."/>
            <person name="Perotto S."/>
            <person name="Peter M."/>
            <person name="Pfister S."/>
            <person name="Riley R."/>
            <person name="Sitrit Y."/>
            <person name="Stielow J.B."/>
            <person name="Szollosi G."/>
            <person name="Zifcakova L."/>
            <person name="Stursova M."/>
            <person name="Spatafora J.W."/>
            <person name="Tedersoo L."/>
            <person name="Vaario L.M."/>
            <person name="Yamada A."/>
            <person name="Yan M."/>
            <person name="Wang P."/>
            <person name="Xu J."/>
            <person name="Bruns T."/>
            <person name="Baldrian P."/>
            <person name="Vilgalys R."/>
            <person name="Dunand C."/>
            <person name="Henrissat B."/>
            <person name="Grigoriev I.V."/>
            <person name="Hibbett D."/>
            <person name="Nagy L.G."/>
            <person name="Martin F.M."/>
        </authorList>
    </citation>
    <scope>NUCLEOTIDE SEQUENCE</scope>
    <source>
        <strain evidence="1">P2</strain>
    </source>
</reference>
<evidence type="ECO:0000313" key="2">
    <source>
        <dbReference type="Proteomes" id="UP000886501"/>
    </source>
</evidence>
<protein>
    <submittedName>
        <fullName evidence="1">DNase I-like protein</fullName>
    </submittedName>
</protein>
<dbReference type="EMBL" id="MU117963">
    <property type="protein sequence ID" value="KAF9653656.1"/>
    <property type="molecule type" value="Genomic_DNA"/>
</dbReference>
<gene>
    <name evidence="1" type="ORF">BDM02DRAFT_3125608</name>
</gene>
<accession>A0ACB6ZX11</accession>
<organism evidence="1 2">
    <name type="scientific">Thelephora ganbajun</name>
    <name type="common">Ganba fungus</name>
    <dbReference type="NCBI Taxonomy" id="370292"/>
    <lineage>
        <taxon>Eukaryota</taxon>
        <taxon>Fungi</taxon>
        <taxon>Dikarya</taxon>
        <taxon>Basidiomycota</taxon>
        <taxon>Agaricomycotina</taxon>
        <taxon>Agaricomycetes</taxon>
        <taxon>Thelephorales</taxon>
        <taxon>Thelephoraceae</taxon>
        <taxon>Thelephora</taxon>
    </lineage>
</organism>
<proteinExistence type="predicted"/>
<name>A0ACB6ZX11_THEGA</name>
<comment type="caution">
    <text evidence="1">The sequence shown here is derived from an EMBL/GenBank/DDBJ whole genome shotgun (WGS) entry which is preliminary data.</text>
</comment>
<reference evidence="1" key="1">
    <citation type="submission" date="2019-10" db="EMBL/GenBank/DDBJ databases">
        <authorList>
            <consortium name="DOE Joint Genome Institute"/>
            <person name="Kuo A."/>
            <person name="Miyauchi S."/>
            <person name="Kiss E."/>
            <person name="Drula E."/>
            <person name="Kohler A."/>
            <person name="Sanchez-Garcia M."/>
            <person name="Andreopoulos B."/>
            <person name="Barry K.W."/>
            <person name="Bonito G."/>
            <person name="Buee M."/>
            <person name="Carver A."/>
            <person name="Chen C."/>
            <person name="Cichocki N."/>
            <person name="Clum A."/>
            <person name="Culley D."/>
            <person name="Crous P.W."/>
            <person name="Fauchery L."/>
            <person name="Girlanda M."/>
            <person name="Hayes R."/>
            <person name="Keri Z."/>
            <person name="Labutti K."/>
            <person name="Lipzen A."/>
            <person name="Lombard V."/>
            <person name="Magnuson J."/>
            <person name="Maillard F."/>
            <person name="Morin E."/>
            <person name="Murat C."/>
            <person name="Nolan M."/>
            <person name="Ohm R."/>
            <person name="Pangilinan J."/>
            <person name="Pereira M."/>
            <person name="Perotto S."/>
            <person name="Peter M."/>
            <person name="Riley R."/>
            <person name="Sitrit Y."/>
            <person name="Stielow B."/>
            <person name="Szollosi G."/>
            <person name="Zifcakova L."/>
            <person name="Stursova M."/>
            <person name="Spatafora J.W."/>
            <person name="Tedersoo L."/>
            <person name="Vaario L.-M."/>
            <person name="Yamada A."/>
            <person name="Yan M."/>
            <person name="Wang P."/>
            <person name="Xu J."/>
            <person name="Bruns T."/>
            <person name="Baldrian P."/>
            <person name="Vilgalys R."/>
            <person name="Henrissat B."/>
            <person name="Grigoriev I.V."/>
            <person name="Hibbett D."/>
            <person name="Nagy L.G."/>
            <person name="Martin F.M."/>
        </authorList>
    </citation>
    <scope>NUCLEOTIDE SEQUENCE</scope>
    <source>
        <strain evidence="1">P2</strain>
    </source>
</reference>
<keyword evidence="2" id="KW-1185">Reference proteome</keyword>
<sequence length="930" mass="103624">MAEIEAIETAVRYFFLSTEEVKVVAECVVVHSPQLSDQETKPVFVEERIKRVLAVISHQGNAYQTHEQGCLSIFKFKSTNGTGGASPSTELVIDHIIPIFGDFSILVALSKRNTFDLRNPSSPLTRNQPRTELRVTINPGHQFTQDQYAESITLLANDLQRLRSVLAECKRLKQIADENVNPATVSTAFAWTLPYLSTASPAFSTIPPDVRLSRHPLHTRLSPASAGFPGDDLADIQRIREEWIPEAARIICNKTKARHNLKIRLGTFNVNGKLPTQDLGAWVRGIHYNANKLIPPLKKFSEITLGESSGKEDETSDDPDVLVVSFQELDLSAGALLYSTEMVREDAWTSAIFAGLGEKLELYDKLASKQLVGMLIMVFAKRSLRECFEDIKTTSVGAGILGVMGNKGGTAIRLCFHPKHPSGTPSLPTVLTFVNSHLAAFDEMADRRHTDFHDLSSRLSFRLQTDQNGEASAETSTQVDVSVFNTDVLFWMGDLNYRIDLPTQSVRTLLMWPGPAEVNLVELRKYDQLRNAIREGKAFEDFKETNLTHLPTYRFAAGLPTDQLGYDISPPENPSDRRKPAWTDRILHVHSKTAPVEQLSYRSHSGITMSDHRPVSADFVVSCDILDPSEYETTVKKLHRQVLYMEEEETPPKVSLKPASIDFGTVWYLRSATKTLEVKNTGRIPCAFRFVPLEVEELVCPTWLRIGPMTGLLLPDESAAITLTIDIDGEVAAELNQFRPKLEVTLILHVGLGKDHFIPVSANYEPTCFANTLSYLTRLKGPIRDVKSADDLLSEEEAKNAPREVMRLVNYMMSGSGGDVPNIFTTRGDPKVVEIIRECLDTGKDFAFPKDYTSLEISVGFGEALLRLLESLTEPLIPTFLNAACEEARSKDQGFEVPTCFREWTGQVVIGYRLPRATIALMAISTKKNG</sequence>